<evidence type="ECO:0000256" key="3">
    <source>
        <dbReference type="ARBA" id="ARBA00023163"/>
    </source>
</evidence>
<dbReference type="EMBL" id="AUBJ02000001">
    <property type="protein sequence ID" value="MCP2330641.1"/>
    <property type="molecule type" value="Genomic_DNA"/>
</dbReference>
<reference evidence="7 8" key="1">
    <citation type="submission" date="2022-06" db="EMBL/GenBank/DDBJ databases">
        <title>Genomic Encyclopedia of Type Strains, Phase I: the one thousand microbial genomes (KMG-I) project.</title>
        <authorList>
            <person name="Kyrpides N."/>
        </authorList>
    </citation>
    <scope>NUCLEOTIDE SEQUENCE [LARGE SCALE GENOMIC DNA]</scope>
    <source>
        <strain evidence="7 8">DSM 43889</strain>
    </source>
</reference>
<feature type="region of interest" description="Disordered" evidence="5">
    <location>
        <begin position="197"/>
        <end position="229"/>
    </location>
</feature>
<accession>A0ABT1JFT3</accession>
<dbReference type="InterPro" id="IPR009057">
    <property type="entry name" value="Homeodomain-like_sf"/>
</dbReference>
<evidence type="ECO:0000256" key="2">
    <source>
        <dbReference type="ARBA" id="ARBA00023125"/>
    </source>
</evidence>
<dbReference type="Proteomes" id="UP000791080">
    <property type="component" value="Unassembled WGS sequence"/>
</dbReference>
<comment type="caution">
    <text evidence="7">The sequence shown here is derived from an EMBL/GenBank/DDBJ whole genome shotgun (WGS) entry which is preliminary data.</text>
</comment>
<keyword evidence="1" id="KW-0805">Transcription regulation</keyword>
<dbReference type="InterPro" id="IPR041347">
    <property type="entry name" value="MftR_C"/>
</dbReference>
<dbReference type="PANTHER" id="PTHR30055:SF238">
    <property type="entry name" value="MYCOFACTOCIN BIOSYNTHESIS TRANSCRIPTIONAL REGULATOR MFTR-RELATED"/>
    <property type="match status" value="1"/>
</dbReference>
<gene>
    <name evidence="7" type="ORF">G443_000911</name>
</gene>
<dbReference type="Pfam" id="PF17754">
    <property type="entry name" value="TetR_C_14"/>
    <property type="match status" value="1"/>
</dbReference>
<feature type="domain" description="HTH tetR-type" evidence="6">
    <location>
        <begin position="14"/>
        <end position="74"/>
    </location>
</feature>
<evidence type="ECO:0000256" key="1">
    <source>
        <dbReference type="ARBA" id="ARBA00023015"/>
    </source>
</evidence>
<dbReference type="InterPro" id="IPR001647">
    <property type="entry name" value="HTH_TetR"/>
</dbReference>
<keyword evidence="3" id="KW-0804">Transcription</keyword>
<dbReference type="RefSeq" id="WP_308208830.1">
    <property type="nucleotide sequence ID" value="NZ_AUBJ02000001.1"/>
</dbReference>
<dbReference type="PROSITE" id="PS50977">
    <property type="entry name" value="HTH_TETR_2"/>
    <property type="match status" value="1"/>
</dbReference>
<keyword evidence="2 4" id="KW-0238">DNA-binding</keyword>
<dbReference type="Gene3D" id="1.10.357.10">
    <property type="entry name" value="Tetracycline Repressor, domain 2"/>
    <property type="match status" value="1"/>
</dbReference>
<evidence type="ECO:0000259" key="6">
    <source>
        <dbReference type="PROSITE" id="PS50977"/>
    </source>
</evidence>
<feature type="DNA-binding region" description="H-T-H motif" evidence="4">
    <location>
        <begin position="37"/>
        <end position="56"/>
    </location>
</feature>
<organism evidence="7 8">
    <name type="scientific">Actinoalloteichus caeruleus DSM 43889</name>
    <dbReference type="NCBI Taxonomy" id="1120930"/>
    <lineage>
        <taxon>Bacteria</taxon>
        <taxon>Bacillati</taxon>
        <taxon>Actinomycetota</taxon>
        <taxon>Actinomycetes</taxon>
        <taxon>Pseudonocardiales</taxon>
        <taxon>Pseudonocardiaceae</taxon>
        <taxon>Actinoalloteichus</taxon>
        <taxon>Actinoalloteichus cyanogriseus</taxon>
    </lineage>
</organism>
<evidence type="ECO:0000256" key="5">
    <source>
        <dbReference type="SAM" id="MobiDB-lite"/>
    </source>
</evidence>
<dbReference type="Pfam" id="PF00440">
    <property type="entry name" value="TetR_N"/>
    <property type="match status" value="1"/>
</dbReference>
<dbReference type="SUPFAM" id="SSF46689">
    <property type="entry name" value="Homeodomain-like"/>
    <property type="match status" value="1"/>
</dbReference>
<dbReference type="InterPro" id="IPR023772">
    <property type="entry name" value="DNA-bd_HTH_TetR-type_CS"/>
</dbReference>
<dbReference type="PANTHER" id="PTHR30055">
    <property type="entry name" value="HTH-TYPE TRANSCRIPTIONAL REGULATOR RUTR"/>
    <property type="match status" value="1"/>
</dbReference>
<evidence type="ECO:0000256" key="4">
    <source>
        <dbReference type="PROSITE-ProRule" id="PRU00335"/>
    </source>
</evidence>
<sequence>MSTTEGGLRERKKRETRLALSQATIRLALAHGLENVSVEDIAAEANVSERTFRNYFSNKAEAVVANHVERGRRTAAALRARPADEPLWDALVHAVVEQFEPPGGTPPRPDDAYASALRALLATPAVQHEVFRAHATSQRELAAAVAERTGTEPEDLYPGTVAAVVGAGLGSALTHWTRDPRQSLVALLREVFDQIRTGMPAPSRNPPGRTLGASAEPGPTPRRETEGNP</sequence>
<protein>
    <submittedName>
        <fullName evidence="7">Transcriptional regulator, TetR family</fullName>
    </submittedName>
</protein>
<evidence type="ECO:0000313" key="8">
    <source>
        <dbReference type="Proteomes" id="UP000791080"/>
    </source>
</evidence>
<name>A0ABT1JFT3_ACTCY</name>
<dbReference type="InterPro" id="IPR050109">
    <property type="entry name" value="HTH-type_TetR-like_transc_reg"/>
</dbReference>
<evidence type="ECO:0000313" key="7">
    <source>
        <dbReference type="EMBL" id="MCP2330641.1"/>
    </source>
</evidence>
<keyword evidence="8" id="KW-1185">Reference proteome</keyword>
<dbReference type="PROSITE" id="PS01081">
    <property type="entry name" value="HTH_TETR_1"/>
    <property type="match status" value="1"/>
</dbReference>
<proteinExistence type="predicted"/>
<dbReference type="Gene3D" id="1.10.10.60">
    <property type="entry name" value="Homeodomain-like"/>
    <property type="match status" value="1"/>
</dbReference>